<keyword evidence="3" id="KW-0539">Nucleus</keyword>
<evidence type="ECO:0000313" key="5">
    <source>
        <dbReference type="EMBL" id="CAL1295277.1"/>
    </source>
</evidence>
<evidence type="ECO:0000256" key="2">
    <source>
        <dbReference type="ARBA" id="ARBA00023125"/>
    </source>
</evidence>
<comment type="caution">
    <text evidence="5">The sequence shown here is derived from an EMBL/GenBank/DDBJ whole genome shotgun (WGS) entry which is preliminary data.</text>
</comment>
<dbReference type="AlphaFoldDB" id="A0AAV2BH71"/>
<evidence type="ECO:0008006" key="7">
    <source>
        <dbReference type="Google" id="ProtNLM"/>
    </source>
</evidence>
<dbReference type="PANTHER" id="PTHR46318">
    <property type="entry name" value="UPSTREAM BINDING TRANSCRIPTION FACTOR"/>
    <property type="match status" value="1"/>
</dbReference>
<dbReference type="EMBL" id="CAXIEN010000367">
    <property type="protein sequence ID" value="CAL1295277.1"/>
    <property type="molecule type" value="Genomic_DNA"/>
</dbReference>
<proteinExistence type="predicted"/>
<keyword evidence="6" id="KW-1185">Reference proteome</keyword>
<keyword evidence="2" id="KW-0238">DNA-binding</keyword>
<evidence type="ECO:0000256" key="1">
    <source>
        <dbReference type="ARBA" id="ARBA00004123"/>
    </source>
</evidence>
<name>A0AAV2BH71_9ARAC</name>
<gene>
    <name evidence="5" type="ORF">LARSCL_LOCUS19193</name>
</gene>
<organism evidence="5 6">
    <name type="scientific">Larinioides sclopetarius</name>
    <dbReference type="NCBI Taxonomy" id="280406"/>
    <lineage>
        <taxon>Eukaryota</taxon>
        <taxon>Metazoa</taxon>
        <taxon>Ecdysozoa</taxon>
        <taxon>Arthropoda</taxon>
        <taxon>Chelicerata</taxon>
        <taxon>Arachnida</taxon>
        <taxon>Araneae</taxon>
        <taxon>Araneomorphae</taxon>
        <taxon>Entelegynae</taxon>
        <taxon>Araneoidea</taxon>
        <taxon>Araneidae</taxon>
        <taxon>Larinioides</taxon>
    </lineage>
</organism>
<dbReference type="GO" id="GO:0003677">
    <property type="term" value="F:DNA binding"/>
    <property type="evidence" value="ECO:0007669"/>
    <property type="project" value="UniProtKB-KW"/>
</dbReference>
<dbReference type="InterPro" id="IPR051762">
    <property type="entry name" value="UBF1"/>
</dbReference>
<feature type="compositionally biased region" description="Basic and acidic residues" evidence="4">
    <location>
        <begin position="66"/>
        <end position="76"/>
    </location>
</feature>
<evidence type="ECO:0000256" key="3">
    <source>
        <dbReference type="ARBA" id="ARBA00023242"/>
    </source>
</evidence>
<evidence type="ECO:0000256" key="4">
    <source>
        <dbReference type="SAM" id="MobiDB-lite"/>
    </source>
</evidence>
<reference evidence="5 6" key="1">
    <citation type="submission" date="2024-04" db="EMBL/GenBank/DDBJ databases">
        <authorList>
            <person name="Rising A."/>
            <person name="Reimegard J."/>
            <person name="Sonavane S."/>
            <person name="Akerstrom W."/>
            <person name="Nylinder S."/>
            <person name="Hedman E."/>
            <person name="Kallberg Y."/>
        </authorList>
    </citation>
    <scope>NUCLEOTIDE SEQUENCE [LARGE SCALE GENOMIC DNA]</scope>
</reference>
<sequence length="200" mass="22593">MASTEISGRRKASKRPFPAAASEPSANGPVQATDLSPVAAKKSKPHEPAPSKSKSRKENDVTVGHKVNDSENHDKENLGTKQVLVFNWTSDELTQLITNLSACLPRNDNVKYTTLIDKLDWEKVRFGQYTAAQCKDKWMQIVTKLRRFRTLTDMVTDAKAWLKHPWSSYSSSKKQETSRDAKKTSYSLFPLLLGKKRKIQ</sequence>
<dbReference type="PANTHER" id="PTHR46318:SF3">
    <property type="entry name" value="UPSTREAM BINDING TRANSCRIPTION FACTOR"/>
    <property type="match status" value="1"/>
</dbReference>
<feature type="region of interest" description="Disordered" evidence="4">
    <location>
        <begin position="1"/>
        <end position="76"/>
    </location>
</feature>
<comment type="subcellular location">
    <subcellularLocation>
        <location evidence="1">Nucleus</location>
    </subcellularLocation>
</comment>
<accession>A0AAV2BH71</accession>
<protein>
    <recommendedName>
        <fullName evidence="7">Myb-like domain-containing protein</fullName>
    </recommendedName>
</protein>
<dbReference type="Proteomes" id="UP001497382">
    <property type="component" value="Unassembled WGS sequence"/>
</dbReference>
<dbReference type="GO" id="GO:0005634">
    <property type="term" value="C:nucleus"/>
    <property type="evidence" value="ECO:0007669"/>
    <property type="project" value="UniProtKB-SubCell"/>
</dbReference>
<evidence type="ECO:0000313" key="6">
    <source>
        <dbReference type="Proteomes" id="UP001497382"/>
    </source>
</evidence>
<feature type="compositionally biased region" description="Polar residues" evidence="4">
    <location>
        <begin position="24"/>
        <end position="34"/>
    </location>
</feature>